<dbReference type="GO" id="GO:0005524">
    <property type="term" value="F:ATP binding"/>
    <property type="evidence" value="ECO:0007669"/>
    <property type="project" value="InterPro"/>
</dbReference>
<reference evidence="3 4" key="1">
    <citation type="submission" date="2020-03" db="EMBL/GenBank/DDBJ databases">
        <authorList>
            <person name="Sun Q."/>
        </authorList>
    </citation>
    <scope>NUCLEOTIDE SEQUENCE [LARGE SCALE GENOMIC DNA]</scope>
    <source>
        <strain evidence="3 4">KACC 21451</strain>
    </source>
</reference>
<dbReference type="AlphaFoldDB" id="A0A846TF69"/>
<gene>
    <name evidence="3" type="ORF">GWK17_00645</name>
</gene>
<accession>A0A846TF69</accession>
<feature type="domain" description="ATPase dynein-related AAA" evidence="2">
    <location>
        <begin position="344"/>
        <end position="448"/>
    </location>
</feature>
<dbReference type="InterPro" id="IPR011704">
    <property type="entry name" value="ATPase_dyneun-rel_AAA"/>
</dbReference>
<dbReference type="Pfam" id="PF07728">
    <property type="entry name" value="AAA_5"/>
    <property type="match status" value="1"/>
</dbReference>
<dbReference type="Gene3D" id="3.40.50.300">
    <property type="entry name" value="P-loop containing nucleotide triphosphate hydrolases"/>
    <property type="match status" value="1"/>
</dbReference>
<proteinExistence type="predicted"/>
<organism evidence="3 4">
    <name type="scientific">Mesobacillus selenatarsenatis</name>
    <dbReference type="NCBI Taxonomy" id="388741"/>
    <lineage>
        <taxon>Bacteria</taxon>
        <taxon>Bacillati</taxon>
        <taxon>Bacillota</taxon>
        <taxon>Bacilli</taxon>
        <taxon>Bacillales</taxon>
        <taxon>Bacillaceae</taxon>
        <taxon>Mesobacillus</taxon>
    </lineage>
</organism>
<comment type="caution">
    <text evidence="3">The sequence shown here is derived from an EMBL/GenBank/DDBJ whole genome shotgun (WGS) entry which is preliminary data.</text>
</comment>
<dbReference type="EMBL" id="JAAVUM010000001">
    <property type="protein sequence ID" value="NKE03992.1"/>
    <property type="molecule type" value="Genomic_DNA"/>
</dbReference>
<dbReference type="InterPro" id="IPR027417">
    <property type="entry name" value="P-loop_NTPase"/>
</dbReference>
<evidence type="ECO:0000313" key="4">
    <source>
        <dbReference type="Proteomes" id="UP000587942"/>
    </source>
</evidence>
<dbReference type="RefSeq" id="WP_167830521.1">
    <property type="nucleotide sequence ID" value="NZ_JAAVUM010000001.1"/>
</dbReference>
<sequence length="682" mass="78508">MNKSWNIDVVGILADEEYVLNTIDKQAVYINSQNVIQFFVKIISEEPESFPNIKLVTCYATDLERWGFEDNYHDHPIDRIRALQDFLQDNLVVFKPQRKVLYDHTEVYVGREIRLIPKSESFHNGVSLVPLPVFSEEEHSNSYSEFLDRLQNRKYIGRVDNVTSEANDTPKYILWKNEEEEYRVYGEFTGHHYAHGGFAFSSNDSIRTMPFNDEWLDDCYDYGENVMFVTFEVFSEIAETIPSAEQLNESIGKVKSEVEEAAGQVAASVVAEPPTVKKQEEKKPVTQVQPEPERKPDPNIPTESEQTEERLMDEFIQVTREQGLLYDLTDLYNFHTAMKSSNLVILAGMSGTGKSKLVQAYSKALGLFDSHQMTFIPVRPAWTDDADLIGYADTLHMVYRPGDSGLINALMSAKENKKKLHIICFDEMNLARVEHYFSQFLSVLENESGPRRVLRLYNDDLENRLYNSAQYPPVIPIGDNVVFVGTVNLDESTYHFSDKVLDRANVISLNVLPFENLRTLSEENKNAAEEKRGPLKKEKESVTFEIYDSFRNNNRDIQLSEQELSLLWEIHQELQSVNKNIGAGPRIVRQIDMYLKNLPNNQALSRQDALDLQIVQRIMTKVRGPEEQLKKFLGTYDAINDTVTDSKLADILDTFHDVSEFYETRNLIIQKAKELKFNGYTL</sequence>
<name>A0A846TF69_9BACI</name>
<protein>
    <submittedName>
        <fullName evidence="3">AAA domain-containing protein</fullName>
    </submittedName>
</protein>
<dbReference type="SUPFAM" id="SSF52540">
    <property type="entry name" value="P-loop containing nucleoside triphosphate hydrolases"/>
    <property type="match status" value="1"/>
</dbReference>
<dbReference type="GO" id="GO:0016887">
    <property type="term" value="F:ATP hydrolysis activity"/>
    <property type="evidence" value="ECO:0007669"/>
    <property type="project" value="InterPro"/>
</dbReference>
<dbReference type="Proteomes" id="UP000587942">
    <property type="component" value="Unassembled WGS sequence"/>
</dbReference>
<evidence type="ECO:0000259" key="2">
    <source>
        <dbReference type="Pfam" id="PF07728"/>
    </source>
</evidence>
<evidence type="ECO:0000256" key="1">
    <source>
        <dbReference type="SAM" id="MobiDB-lite"/>
    </source>
</evidence>
<feature type="compositionally biased region" description="Basic and acidic residues" evidence="1">
    <location>
        <begin position="275"/>
        <end position="284"/>
    </location>
</feature>
<evidence type="ECO:0000313" key="3">
    <source>
        <dbReference type="EMBL" id="NKE03992.1"/>
    </source>
</evidence>
<feature type="region of interest" description="Disordered" evidence="1">
    <location>
        <begin position="272"/>
        <end position="307"/>
    </location>
</feature>